<evidence type="ECO:0008006" key="3">
    <source>
        <dbReference type="Google" id="ProtNLM"/>
    </source>
</evidence>
<dbReference type="EMBL" id="JACBZY010000001">
    <property type="protein sequence ID" value="NYG98938.1"/>
    <property type="molecule type" value="Genomic_DNA"/>
</dbReference>
<evidence type="ECO:0000313" key="1">
    <source>
        <dbReference type="EMBL" id="NYG98938.1"/>
    </source>
</evidence>
<comment type="caution">
    <text evidence="1">The sequence shown here is derived from an EMBL/GenBank/DDBJ whole genome shotgun (WGS) entry which is preliminary data.</text>
</comment>
<protein>
    <recommendedName>
        <fullName evidence="3">GIY-YIG nuclease family protein</fullName>
    </recommendedName>
</protein>
<accession>A0A852YIK1</accession>
<proteinExistence type="predicted"/>
<dbReference type="RefSeq" id="WP_179566818.1">
    <property type="nucleotide sequence ID" value="NZ_JACBZY010000001.1"/>
</dbReference>
<evidence type="ECO:0000313" key="2">
    <source>
        <dbReference type="Proteomes" id="UP000553888"/>
    </source>
</evidence>
<keyword evidence="2" id="KW-1185">Reference proteome</keyword>
<reference evidence="1 2" key="1">
    <citation type="submission" date="2020-07" db="EMBL/GenBank/DDBJ databases">
        <title>Sequencing the genomes of 1000 actinobacteria strains.</title>
        <authorList>
            <person name="Klenk H.-P."/>
        </authorList>
    </citation>
    <scope>NUCLEOTIDE SEQUENCE [LARGE SCALE GENOMIC DNA]</scope>
    <source>
        <strain evidence="1 2">DSM 23141</strain>
    </source>
</reference>
<organism evidence="1 2">
    <name type="scientific">Schumannella luteola</name>
    <dbReference type="NCBI Taxonomy" id="472059"/>
    <lineage>
        <taxon>Bacteria</taxon>
        <taxon>Bacillati</taxon>
        <taxon>Actinomycetota</taxon>
        <taxon>Actinomycetes</taxon>
        <taxon>Micrococcales</taxon>
        <taxon>Microbacteriaceae</taxon>
        <taxon>Schumannella</taxon>
    </lineage>
</organism>
<dbReference type="Proteomes" id="UP000553888">
    <property type="component" value="Unassembled WGS sequence"/>
</dbReference>
<name>A0A852YIK1_9MICO</name>
<dbReference type="AlphaFoldDB" id="A0A852YIK1"/>
<sequence>MTPDDIDTHGGADAGSAVDARVVLVRGGRVQPHGSWLYVWVDVDAGAVAYVGTTGFDPELRAHLHLTHPDPALGRVRTLLGDAADGDFDVLAFPIPAGVDRADVKTAVAAELADGDPLPGVDAGSDGAGAAESDLLEITVRRIVDQVRARIAA</sequence>
<gene>
    <name evidence="1" type="ORF">BJ979_001564</name>
</gene>